<feature type="transmembrane region" description="Helical" evidence="1">
    <location>
        <begin position="244"/>
        <end position="266"/>
    </location>
</feature>
<evidence type="ECO:0000256" key="1">
    <source>
        <dbReference type="SAM" id="Phobius"/>
    </source>
</evidence>
<feature type="transmembrane region" description="Helical" evidence="1">
    <location>
        <begin position="100"/>
        <end position="122"/>
    </location>
</feature>
<dbReference type="RefSeq" id="WP_097130740.1">
    <property type="nucleotide sequence ID" value="NZ_OCNH01000007.1"/>
</dbReference>
<keyword evidence="1" id="KW-0812">Transmembrane</keyword>
<feature type="transmembrane region" description="Helical" evidence="1">
    <location>
        <begin position="152"/>
        <end position="171"/>
    </location>
</feature>
<feature type="transmembrane region" description="Helical" evidence="1">
    <location>
        <begin position="129"/>
        <end position="146"/>
    </location>
</feature>
<name>A0A286GPL9_9BACT</name>
<feature type="transmembrane region" description="Helical" evidence="1">
    <location>
        <begin position="347"/>
        <end position="368"/>
    </location>
</feature>
<dbReference type="Proteomes" id="UP000219452">
    <property type="component" value="Unassembled WGS sequence"/>
</dbReference>
<keyword evidence="1" id="KW-0472">Membrane</keyword>
<reference evidence="3" key="1">
    <citation type="submission" date="2017-09" db="EMBL/GenBank/DDBJ databases">
        <authorList>
            <person name="Varghese N."/>
            <person name="Submissions S."/>
        </authorList>
    </citation>
    <scope>NUCLEOTIDE SEQUENCE [LARGE SCALE GENOMIC DNA]</scope>
    <source>
        <strain evidence="3">DSM 29961</strain>
    </source>
</reference>
<evidence type="ECO:0000313" key="3">
    <source>
        <dbReference type="Proteomes" id="UP000219452"/>
    </source>
</evidence>
<evidence type="ECO:0000313" key="2">
    <source>
        <dbReference type="EMBL" id="SOD97452.1"/>
    </source>
</evidence>
<gene>
    <name evidence="2" type="ORF">SAMN06269250_5784</name>
</gene>
<keyword evidence="3" id="KW-1185">Reference proteome</keyword>
<sequence>MAATLTAPIERPFVSRLQKVAPFLIALPIVCFVLFVWTYAVNVPWFDDIDAFLGFTLAYTNATDFSDKIYNIFVPNNEHRIVVAKLITLGMYYLTGEVNFRWLILIALLFMLSVLALLSRVFRSMQASWLLFVPVPLLMLQPQYYLTSLWSIPGLQHPVVICLTLWSLYLLTRSGRNQFAGAIVMQVFATLSMSNGLMGWVAGGIVLALNKKWYKLAGWLAGSVLAVVLYFYNFQSASRTGESLAYSLAHPAQALAAFFTFTGGLFDFIPAVKTSWRYVPPTVGGVVLAAIVVGLLYRMNRSLWTRRVEQLDEGLQKRRLFFSGAYAFFYGNAAIIALLRLRYGYDVMVVSNYMIYPAVLTALIYLNLLSECATWEAKRWCLRIGLIGGVFVWLFTYGYYWPKMAFRKQMLLTSAMNQKHSDIGLGATWGTSFANMARSVMRESVSRGIYKYPESYITPVEPLLKAMNSTVTNDSCLSMTLYGGGVIYQTATAFDAYPSDLGQAAIVIKSDRHTILYASETPFTFRHFWLNKPVTSAHSEILTIVLAPGRYQVGVLTPSQPNQPYRFSCQSLSIRE</sequence>
<accession>A0A286GPL9</accession>
<proteinExistence type="predicted"/>
<organism evidence="2 3">
    <name type="scientific">Spirosoma fluviale</name>
    <dbReference type="NCBI Taxonomy" id="1597977"/>
    <lineage>
        <taxon>Bacteria</taxon>
        <taxon>Pseudomonadati</taxon>
        <taxon>Bacteroidota</taxon>
        <taxon>Cytophagia</taxon>
        <taxon>Cytophagales</taxon>
        <taxon>Cytophagaceae</taxon>
        <taxon>Spirosoma</taxon>
    </lineage>
</organism>
<feature type="transmembrane region" description="Helical" evidence="1">
    <location>
        <begin position="183"/>
        <end position="207"/>
    </location>
</feature>
<keyword evidence="1" id="KW-1133">Transmembrane helix</keyword>
<feature type="transmembrane region" description="Helical" evidence="1">
    <location>
        <begin position="278"/>
        <end position="299"/>
    </location>
</feature>
<protein>
    <recommendedName>
        <fullName evidence="4">Glucosyl transferase GtrII</fullName>
    </recommendedName>
</protein>
<dbReference type="AlphaFoldDB" id="A0A286GPL9"/>
<feature type="transmembrane region" description="Helical" evidence="1">
    <location>
        <begin position="380"/>
        <end position="401"/>
    </location>
</feature>
<feature type="transmembrane region" description="Helical" evidence="1">
    <location>
        <begin position="213"/>
        <end position="232"/>
    </location>
</feature>
<dbReference type="EMBL" id="OCNH01000007">
    <property type="protein sequence ID" value="SOD97452.1"/>
    <property type="molecule type" value="Genomic_DNA"/>
</dbReference>
<dbReference type="OrthoDB" id="938262at2"/>
<evidence type="ECO:0008006" key="4">
    <source>
        <dbReference type="Google" id="ProtNLM"/>
    </source>
</evidence>
<feature type="transmembrane region" description="Helical" evidence="1">
    <location>
        <begin position="320"/>
        <end position="341"/>
    </location>
</feature>
<feature type="transmembrane region" description="Helical" evidence="1">
    <location>
        <begin position="20"/>
        <end position="40"/>
    </location>
</feature>